<dbReference type="Pfam" id="PF17001">
    <property type="entry name" value="T3SS_basalb_I"/>
    <property type="match status" value="1"/>
</dbReference>
<organism evidence="1 2">
    <name type="scientific">Morganella psychrotolerans</name>
    <dbReference type="NCBI Taxonomy" id="368603"/>
    <lineage>
        <taxon>Bacteria</taxon>
        <taxon>Pseudomonadati</taxon>
        <taxon>Pseudomonadota</taxon>
        <taxon>Gammaproteobacteria</taxon>
        <taxon>Enterobacterales</taxon>
        <taxon>Morganellaceae</taxon>
        <taxon>Morganella</taxon>
    </lineage>
</organism>
<proteinExistence type="predicted"/>
<evidence type="ECO:0000313" key="2">
    <source>
        <dbReference type="Proteomes" id="UP000322181"/>
    </source>
</evidence>
<evidence type="ECO:0000313" key="1">
    <source>
        <dbReference type="EMBL" id="KAA8717830.1"/>
    </source>
</evidence>
<sequence>MIMISAPRTHTLSLTDLSVSPEDNTLSAIPQAEETRSLKKLFDGFYQSIKQDTDKIASLRNSDALTSPDALLQTQLALAKIHFREELLAKTVGKVSQNIDMMIKSQ</sequence>
<dbReference type="InterPro" id="IPR012670">
    <property type="entry name" value="T3SS_YscI/HrpB"/>
</dbReference>
<dbReference type="NCBIfam" id="TIGR02497">
    <property type="entry name" value="yscI_hrpB_dom"/>
    <property type="match status" value="1"/>
</dbReference>
<accession>A0A5M9RAQ0</accession>
<dbReference type="Proteomes" id="UP000322181">
    <property type="component" value="Unassembled WGS sequence"/>
</dbReference>
<dbReference type="AlphaFoldDB" id="A0A5M9RAQ0"/>
<dbReference type="GO" id="GO:0030254">
    <property type="term" value="P:protein secretion by the type III secretion system"/>
    <property type="evidence" value="ECO:0007669"/>
    <property type="project" value="InterPro"/>
</dbReference>
<protein>
    <submittedName>
        <fullName evidence="1">EscI/YscI/HrpB family type III secretion system inner rod protein</fullName>
    </submittedName>
</protein>
<reference evidence="1 2" key="1">
    <citation type="submission" date="2019-09" db="EMBL/GenBank/DDBJ databases">
        <title>Draft genome sequence of various Type strains from the CCUG.</title>
        <authorList>
            <person name="Pineiro-Iglesias B."/>
            <person name="Tunovic T."/>
            <person name="Unosson C."/>
            <person name="Inganas E."/>
            <person name="Ohlen M."/>
            <person name="Cardew S."/>
            <person name="Jensie-Markopoulos S."/>
            <person name="Salva-Serra F."/>
            <person name="Jaen-Luchoro D."/>
            <person name="Karlsson R."/>
            <person name="Svensson-Stadler L."/>
            <person name="Chun J."/>
            <person name="Moore E."/>
        </authorList>
    </citation>
    <scope>NUCLEOTIDE SEQUENCE [LARGE SCALE GENOMIC DNA]</scope>
    <source>
        <strain evidence="1 2">CCUG 53682T</strain>
    </source>
</reference>
<comment type="caution">
    <text evidence="1">The sequence shown here is derived from an EMBL/GenBank/DDBJ whole genome shotgun (WGS) entry which is preliminary data.</text>
</comment>
<gene>
    <name evidence="1" type="ORF">F4V73_08390</name>
</gene>
<dbReference type="OrthoDB" id="6996420at2"/>
<dbReference type="EMBL" id="VXKB01000001">
    <property type="protein sequence ID" value="KAA8717830.1"/>
    <property type="molecule type" value="Genomic_DNA"/>
</dbReference>
<name>A0A5M9RAQ0_9GAMM</name>